<evidence type="ECO:0000313" key="1">
    <source>
        <dbReference type="EMBL" id="SNT27562.1"/>
    </source>
</evidence>
<reference evidence="1 2" key="1">
    <citation type="submission" date="2017-06" db="EMBL/GenBank/DDBJ databases">
        <authorList>
            <person name="Kim H.J."/>
            <person name="Triplett B.A."/>
        </authorList>
    </citation>
    <scope>NUCLEOTIDE SEQUENCE [LARGE SCALE GENOMIC DNA]</scope>
    <source>
        <strain evidence="1 2">CGMCC 4.1858</strain>
    </source>
</reference>
<accession>A0A239LC72</accession>
<sequence length="164" mass="17529">MNAAAKPCGNLPDAPADSWRYGACNLPADHSGDHVNDACHTWARTPARGMSEGIAGLRLLPWTELNGKPAYTPDDNPSGLIARLADETEHAQIERAADVLSKITELLDLSKTTRLINEPSRVLLTAASTSLVDVLRVAVSRGMRLDGMRTDDSTEDEPAEPTGG</sequence>
<dbReference type="Proteomes" id="UP000198280">
    <property type="component" value="Unassembled WGS sequence"/>
</dbReference>
<name>A0A239LC72_9ACTN</name>
<gene>
    <name evidence="1" type="ORF">SAMN05216252_11916</name>
</gene>
<evidence type="ECO:0000313" key="2">
    <source>
        <dbReference type="Proteomes" id="UP000198280"/>
    </source>
</evidence>
<dbReference type="RefSeq" id="WP_143681653.1">
    <property type="nucleotide sequence ID" value="NZ_FZOF01000019.1"/>
</dbReference>
<dbReference type="EMBL" id="FZOF01000019">
    <property type="protein sequence ID" value="SNT27562.1"/>
    <property type="molecule type" value="Genomic_DNA"/>
</dbReference>
<protein>
    <submittedName>
        <fullName evidence="1">Uncharacterized protein</fullName>
    </submittedName>
</protein>
<dbReference type="AlphaFoldDB" id="A0A239LC72"/>
<proteinExistence type="predicted"/>
<organism evidence="1 2">
    <name type="scientific">Actinacidiphila glaucinigra</name>
    <dbReference type="NCBI Taxonomy" id="235986"/>
    <lineage>
        <taxon>Bacteria</taxon>
        <taxon>Bacillati</taxon>
        <taxon>Actinomycetota</taxon>
        <taxon>Actinomycetes</taxon>
        <taxon>Kitasatosporales</taxon>
        <taxon>Streptomycetaceae</taxon>
        <taxon>Actinacidiphila</taxon>
    </lineage>
</organism>
<keyword evidence="2" id="KW-1185">Reference proteome</keyword>
<dbReference type="OrthoDB" id="4320909at2"/>